<protein>
    <submittedName>
        <fullName evidence="1">Uncharacterized protein</fullName>
    </submittedName>
</protein>
<proteinExistence type="predicted"/>
<gene>
    <name evidence="1" type="ORF">JIG36_37385</name>
</gene>
<comment type="caution">
    <text evidence="1">The sequence shown here is derived from an EMBL/GenBank/DDBJ whole genome shotgun (WGS) entry which is preliminary data.</text>
</comment>
<sequence length="143" mass="15464">MTDLWITKDLPVLKAAVELCDEGDDTAATVGGIAERTGFTEAEVTKSLLRLDGEQPPFFGKMIRTFGSGVSHVFSPTGHARRAVQQWPQAEDKLEEIVKLLTALAEKEPDEEKAKGYRKVIEHVTTGGRDLAIGVISSLITGG</sequence>
<reference evidence="1 2" key="1">
    <citation type="submission" date="2021-01" db="EMBL/GenBank/DDBJ databases">
        <title>Actinoplanes sp. nov. LDG1-06 isolated from lichen.</title>
        <authorList>
            <person name="Saeng-In P."/>
            <person name="Phongsopitanun W."/>
            <person name="Kanchanasin P."/>
            <person name="Yuki M."/>
            <person name="Kudo T."/>
            <person name="Ohkuma M."/>
            <person name="Tanasupawat S."/>
        </authorList>
    </citation>
    <scope>NUCLEOTIDE SEQUENCE [LARGE SCALE GENOMIC DNA]</scope>
    <source>
        <strain evidence="1 2">LDG1-06</strain>
    </source>
</reference>
<dbReference type="Proteomes" id="UP000632138">
    <property type="component" value="Unassembled WGS sequence"/>
</dbReference>
<name>A0ABS2AMX5_9ACTN</name>
<dbReference type="RefSeq" id="WP_203381168.1">
    <property type="nucleotide sequence ID" value="NZ_JAENHP010000018.1"/>
</dbReference>
<dbReference type="EMBL" id="JAENHP010000018">
    <property type="protein sequence ID" value="MBM2621191.1"/>
    <property type="molecule type" value="Genomic_DNA"/>
</dbReference>
<organism evidence="1 2">
    <name type="scientific">Paractinoplanes ovalisporus</name>
    <dbReference type="NCBI Taxonomy" id="2810368"/>
    <lineage>
        <taxon>Bacteria</taxon>
        <taxon>Bacillati</taxon>
        <taxon>Actinomycetota</taxon>
        <taxon>Actinomycetes</taxon>
        <taxon>Micromonosporales</taxon>
        <taxon>Micromonosporaceae</taxon>
        <taxon>Paractinoplanes</taxon>
    </lineage>
</organism>
<keyword evidence="2" id="KW-1185">Reference proteome</keyword>
<evidence type="ECO:0000313" key="1">
    <source>
        <dbReference type="EMBL" id="MBM2621191.1"/>
    </source>
</evidence>
<accession>A0ABS2AMX5</accession>
<evidence type="ECO:0000313" key="2">
    <source>
        <dbReference type="Proteomes" id="UP000632138"/>
    </source>
</evidence>